<evidence type="ECO:0000256" key="1">
    <source>
        <dbReference type="SAM" id="MobiDB-lite"/>
    </source>
</evidence>
<protein>
    <recommendedName>
        <fullName evidence="2">Nuclear RNA export factor Tap RNA-binding domain-containing protein</fullName>
    </recommendedName>
</protein>
<dbReference type="EMBL" id="JADWDJ010000014">
    <property type="protein sequence ID" value="KAG5270506.1"/>
    <property type="molecule type" value="Genomic_DNA"/>
</dbReference>
<dbReference type="InterPro" id="IPR012677">
    <property type="entry name" value="Nucleotide-bd_a/b_plait_sf"/>
</dbReference>
<dbReference type="AlphaFoldDB" id="A0AAV6GCM9"/>
<reference evidence="3" key="1">
    <citation type="submission" date="2020-10" db="EMBL/GenBank/DDBJ databases">
        <title>Chromosome-scale genome assembly of the Allis shad, Alosa alosa.</title>
        <authorList>
            <person name="Margot Z."/>
            <person name="Christophe K."/>
            <person name="Cabau C."/>
            <person name="Louis A."/>
            <person name="Berthelot C."/>
            <person name="Parey E."/>
            <person name="Roest Crollius H."/>
            <person name="Montfort J."/>
            <person name="Robinson-Rechavi M."/>
            <person name="Bucao C."/>
            <person name="Bouchez O."/>
            <person name="Gislard M."/>
            <person name="Lluch J."/>
            <person name="Milhes M."/>
            <person name="Lampietro C."/>
            <person name="Lopez Roques C."/>
            <person name="Donnadieu C."/>
            <person name="Braasch I."/>
            <person name="Desvignes T."/>
            <person name="Postlethwait J."/>
            <person name="Bobe J."/>
            <person name="Guiguen Y."/>
        </authorList>
    </citation>
    <scope>NUCLEOTIDE SEQUENCE</scope>
    <source>
        <strain evidence="3">M-15738</strain>
        <tissue evidence="3">Blood</tissue>
    </source>
</reference>
<dbReference type="SUPFAM" id="SSF54928">
    <property type="entry name" value="RNA-binding domain, RBD"/>
    <property type="match status" value="1"/>
</dbReference>
<feature type="region of interest" description="Disordered" evidence="1">
    <location>
        <begin position="1"/>
        <end position="126"/>
    </location>
</feature>
<proteinExistence type="predicted"/>
<feature type="compositionally biased region" description="Polar residues" evidence="1">
    <location>
        <begin position="72"/>
        <end position="81"/>
    </location>
</feature>
<feature type="compositionally biased region" description="Basic and acidic residues" evidence="1">
    <location>
        <begin position="1"/>
        <end position="17"/>
    </location>
</feature>
<evidence type="ECO:0000313" key="4">
    <source>
        <dbReference type="Proteomes" id="UP000823561"/>
    </source>
</evidence>
<dbReference type="Gene3D" id="3.30.70.330">
    <property type="match status" value="1"/>
</dbReference>
<organism evidence="3 4">
    <name type="scientific">Alosa alosa</name>
    <name type="common">allis shad</name>
    <dbReference type="NCBI Taxonomy" id="278164"/>
    <lineage>
        <taxon>Eukaryota</taxon>
        <taxon>Metazoa</taxon>
        <taxon>Chordata</taxon>
        <taxon>Craniata</taxon>
        <taxon>Vertebrata</taxon>
        <taxon>Euteleostomi</taxon>
        <taxon>Actinopterygii</taxon>
        <taxon>Neopterygii</taxon>
        <taxon>Teleostei</taxon>
        <taxon>Clupei</taxon>
        <taxon>Clupeiformes</taxon>
        <taxon>Clupeoidei</taxon>
        <taxon>Clupeidae</taxon>
        <taxon>Alosa</taxon>
    </lineage>
</organism>
<dbReference type="GO" id="GO:0016973">
    <property type="term" value="P:poly(A)+ mRNA export from nucleus"/>
    <property type="evidence" value="ECO:0007669"/>
    <property type="project" value="TreeGrafter"/>
</dbReference>
<dbReference type="PANTHER" id="PTHR10662">
    <property type="entry name" value="NUCLEAR RNA EXPORT FACTOR"/>
    <property type="match status" value="1"/>
</dbReference>
<feature type="compositionally biased region" description="Basic residues" evidence="1">
    <location>
        <begin position="23"/>
        <end position="34"/>
    </location>
</feature>
<evidence type="ECO:0000313" key="3">
    <source>
        <dbReference type="EMBL" id="KAG5270506.1"/>
    </source>
</evidence>
<dbReference type="Proteomes" id="UP000823561">
    <property type="component" value="Chromosome 14"/>
</dbReference>
<feature type="compositionally biased region" description="Basic and acidic residues" evidence="1">
    <location>
        <begin position="91"/>
        <end position="103"/>
    </location>
</feature>
<keyword evidence="4" id="KW-1185">Reference proteome</keyword>
<dbReference type="InterPro" id="IPR015245">
    <property type="entry name" value="Tap_RNA-bd"/>
</dbReference>
<comment type="caution">
    <text evidence="3">The sequence shown here is derived from an EMBL/GenBank/DDBJ whole genome shotgun (WGS) entry which is preliminary data.</text>
</comment>
<dbReference type="InterPro" id="IPR030217">
    <property type="entry name" value="NXF_fam"/>
</dbReference>
<feature type="domain" description="Nuclear RNA export factor Tap RNA-binding" evidence="2">
    <location>
        <begin position="132"/>
        <end position="209"/>
    </location>
</feature>
<dbReference type="GO" id="GO:0005737">
    <property type="term" value="C:cytoplasm"/>
    <property type="evidence" value="ECO:0007669"/>
    <property type="project" value="InterPro"/>
</dbReference>
<dbReference type="PANTHER" id="PTHR10662:SF22">
    <property type="entry name" value="NUCLEAR RNA EXPORT FACTOR 1"/>
    <property type="match status" value="1"/>
</dbReference>
<dbReference type="GO" id="GO:0003723">
    <property type="term" value="F:RNA binding"/>
    <property type="evidence" value="ECO:0007669"/>
    <property type="project" value="InterPro"/>
</dbReference>
<dbReference type="GO" id="GO:0005634">
    <property type="term" value="C:nucleus"/>
    <property type="evidence" value="ECO:0007669"/>
    <property type="project" value="TreeGrafter"/>
</dbReference>
<gene>
    <name evidence="3" type="ORF">AALO_G00193410</name>
</gene>
<name>A0AAV6GCM9_9TELE</name>
<sequence length="212" mass="23060">MAAADDSRYYNEHDDRVGGPQFRNRKVRGPFRARMHSDHQGPRQRHRGGAGGFGPNPRSRFDDDDGDINMGEGSQDSSLQRRYNPYGRPGRRGDGRLDRDRKGGGGSGHRGGGPSGVGGGGGGGGAGGKKGWFKIIIPYGKKYEKKWLLDVLQNLCPVPFTPVKFSTEGHRVQFYIEDSSTANALQKISRKITDAEGYKVIVISNPCAPSLT</sequence>
<evidence type="ECO:0000259" key="2">
    <source>
        <dbReference type="Pfam" id="PF09162"/>
    </source>
</evidence>
<feature type="compositionally biased region" description="Gly residues" evidence="1">
    <location>
        <begin position="104"/>
        <end position="126"/>
    </location>
</feature>
<dbReference type="InterPro" id="IPR035979">
    <property type="entry name" value="RBD_domain_sf"/>
</dbReference>
<accession>A0AAV6GCM9</accession>
<dbReference type="Pfam" id="PF09162">
    <property type="entry name" value="Tap-RNA_bind"/>
    <property type="match status" value="1"/>
</dbReference>